<feature type="domain" description="DNA/RNA-binding" evidence="2">
    <location>
        <begin position="233"/>
        <end position="534"/>
    </location>
</feature>
<proteinExistence type="predicted"/>
<gene>
    <name evidence="4" type="ORF">CANARDRAFT_185426</name>
</gene>
<feature type="compositionally biased region" description="Basic and acidic residues" evidence="1">
    <location>
        <begin position="604"/>
        <end position="634"/>
    </location>
</feature>
<protein>
    <submittedName>
        <fullName evidence="4">Uncharacterized protein</fullName>
    </submittedName>
</protein>
<dbReference type="GO" id="GO:0070034">
    <property type="term" value="F:telomerase RNA binding"/>
    <property type="evidence" value="ECO:0007669"/>
    <property type="project" value="TreeGrafter"/>
</dbReference>
<dbReference type="EMBL" id="KV453853">
    <property type="protein sequence ID" value="ODV85210.1"/>
    <property type="molecule type" value="Genomic_DNA"/>
</dbReference>
<reference evidence="5" key="1">
    <citation type="submission" date="2016-04" db="EMBL/GenBank/DDBJ databases">
        <title>Comparative genomics of biotechnologically important yeasts.</title>
        <authorList>
            <consortium name="DOE Joint Genome Institute"/>
            <person name="Riley R."/>
            <person name="Haridas S."/>
            <person name="Wolfe K.H."/>
            <person name="Lopes M.R."/>
            <person name="Hittinger C.T."/>
            <person name="Goker M."/>
            <person name="Salamov A."/>
            <person name="Wisecaver J."/>
            <person name="Long T.M."/>
            <person name="Aerts A.L."/>
            <person name="Barry K."/>
            <person name="Choi C."/>
            <person name="Clum A."/>
            <person name="Coughlan A.Y."/>
            <person name="Deshpande S."/>
            <person name="Douglass A.P."/>
            <person name="Hanson S.J."/>
            <person name="Klenk H.-P."/>
            <person name="Labutti K."/>
            <person name="Lapidus A."/>
            <person name="Lindquist E."/>
            <person name="Lipzen A."/>
            <person name="Meier-Kolthoff J.P."/>
            <person name="Ohm R.A."/>
            <person name="Otillar R.P."/>
            <person name="Pangilinan J."/>
            <person name="Peng Y."/>
            <person name="Rokas A."/>
            <person name="Rosa C.A."/>
            <person name="Scheuner C."/>
            <person name="Sibirny A.A."/>
            <person name="Slot J.C."/>
            <person name="Stielow J.B."/>
            <person name="Sun H."/>
            <person name="Kurtzman C.P."/>
            <person name="Blackwell M."/>
            <person name="Grigoriev I.V."/>
            <person name="Jeffries T.W."/>
        </authorList>
    </citation>
    <scope>NUCLEOTIDE SEQUENCE [LARGE SCALE GENOMIC DNA]</scope>
    <source>
        <strain evidence="5">NRRL YB-2248</strain>
    </source>
</reference>
<dbReference type="GO" id="GO:0042162">
    <property type="term" value="F:telomeric DNA binding"/>
    <property type="evidence" value="ECO:0007669"/>
    <property type="project" value="TreeGrafter"/>
</dbReference>
<evidence type="ECO:0000313" key="5">
    <source>
        <dbReference type="Proteomes" id="UP000094801"/>
    </source>
</evidence>
<dbReference type="GO" id="GO:0005697">
    <property type="term" value="C:telomerase holoenzyme complex"/>
    <property type="evidence" value="ECO:0007669"/>
    <property type="project" value="TreeGrafter"/>
</dbReference>
<feature type="domain" description="Telomerase activating protein Est1-like N-terminal" evidence="3">
    <location>
        <begin position="75"/>
        <end position="212"/>
    </location>
</feature>
<dbReference type="PANTHER" id="PTHR15696">
    <property type="entry name" value="SMG-7 SUPPRESSOR WITH MORPHOLOGICAL EFFECT ON GENITALIA PROTEIN 7"/>
    <property type="match status" value="1"/>
</dbReference>
<accession>A0A1E4T0F2</accession>
<keyword evidence="5" id="KW-1185">Reference proteome</keyword>
<evidence type="ECO:0000259" key="2">
    <source>
        <dbReference type="Pfam" id="PF10373"/>
    </source>
</evidence>
<dbReference type="GO" id="GO:0000184">
    <property type="term" value="P:nuclear-transcribed mRNA catabolic process, nonsense-mediated decay"/>
    <property type="evidence" value="ECO:0007669"/>
    <property type="project" value="TreeGrafter"/>
</dbReference>
<dbReference type="Pfam" id="PF10374">
    <property type="entry name" value="EST1"/>
    <property type="match status" value="1"/>
</dbReference>
<evidence type="ECO:0000259" key="3">
    <source>
        <dbReference type="Pfam" id="PF10374"/>
    </source>
</evidence>
<feature type="region of interest" description="Disordered" evidence="1">
    <location>
        <begin position="601"/>
        <end position="634"/>
    </location>
</feature>
<dbReference type="Proteomes" id="UP000094801">
    <property type="component" value="Unassembled WGS sequence"/>
</dbReference>
<evidence type="ECO:0000256" key="1">
    <source>
        <dbReference type="SAM" id="MobiDB-lite"/>
    </source>
</evidence>
<dbReference type="InterPro" id="IPR018834">
    <property type="entry name" value="DNA/RNA-bd_Est1-type"/>
</dbReference>
<dbReference type="SUPFAM" id="SSF48452">
    <property type="entry name" value="TPR-like"/>
    <property type="match status" value="1"/>
</dbReference>
<organism evidence="4 5">
    <name type="scientific">[Candida] arabinofermentans NRRL YB-2248</name>
    <dbReference type="NCBI Taxonomy" id="983967"/>
    <lineage>
        <taxon>Eukaryota</taxon>
        <taxon>Fungi</taxon>
        <taxon>Dikarya</taxon>
        <taxon>Ascomycota</taxon>
        <taxon>Saccharomycotina</taxon>
        <taxon>Pichiomycetes</taxon>
        <taxon>Pichiales</taxon>
        <taxon>Pichiaceae</taxon>
        <taxon>Ogataea</taxon>
        <taxon>Ogataea/Candida clade</taxon>
    </lineage>
</organism>
<dbReference type="STRING" id="983967.A0A1E4T0F2"/>
<dbReference type="Pfam" id="PF10373">
    <property type="entry name" value="EST1_DNA_bind"/>
    <property type="match status" value="1"/>
</dbReference>
<evidence type="ECO:0000313" key="4">
    <source>
        <dbReference type="EMBL" id="ODV85210.1"/>
    </source>
</evidence>
<dbReference type="AlphaFoldDB" id="A0A1E4T0F2"/>
<name>A0A1E4T0F2_9ASCO</name>
<feature type="non-terminal residue" evidence="4">
    <location>
        <position position="1"/>
    </location>
</feature>
<dbReference type="InterPro" id="IPR011990">
    <property type="entry name" value="TPR-like_helical_dom_sf"/>
</dbReference>
<dbReference type="InterPro" id="IPR019458">
    <property type="entry name" value="Est1-like_N"/>
</dbReference>
<dbReference type="InterPro" id="IPR045153">
    <property type="entry name" value="Est1/Ebs1-like"/>
</dbReference>
<dbReference type="OrthoDB" id="69928at2759"/>
<sequence>PIEEVINTNKLKIQEIISNRYAPDDSLLLGTLSFAQSKFSSYVLGEFSYELEKMDELNKGNLVDLAQTTKLSPGKVVDRVWIEIHHPTIKYFQSQFHYLSKDSKKKSNKQPKPFPRSSNINTIEIRKLFDSFVKFISKCYEFYFSLVKEIIATYQLSIYIPVKKLTSTLKIDNLPEISRKHVPVEGPIASIVYVINKCILYIGDLSRYRTLIAKTYLPSTSISKEDNNNYSKSIELYKLSLLILPSLGDPYNHVAIIDNLKEDKFNVVYNFIRSSLSSKPLPIGFNNLITFLSKQPESSPLLKRFELFYGTDRSTITKNDRLELLKSEFLILFNYYLLPNKWKLRDGYSINNHNIKDIEDDFYQVSSKLDFHKQIFNDFYFKQLIILLGGFELLIDKKMVHPDLKQQNSIISNYLKFTFRYLDNFMKNVLNNWGTDLKNPRLSTLLLPLLRIMLCWFKERELPRGYLIQTAPYASSLAEILNNIFEYFRLNPDSLEEVDGIEYNKITLFNEKPTRKRLFKEDVTLKEFRPLNYHLNDFNDDSLYQKDEISVLALIGELPNESQKNTKISDSVLRIAAIGYLGKKILIANKVGIKFNSESNMFEIPERKQPPPKPVVEKKRSKEPLKNVKVKSEK</sequence>
<dbReference type="PANTHER" id="PTHR15696:SF37">
    <property type="entry name" value="NONSENSE-MEDIATED MRNA DECAY FACTOR EBS1-RELATED"/>
    <property type="match status" value="1"/>
</dbReference>
<dbReference type="Gene3D" id="1.25.40.10">
    <property type="entry name" value="Tetratricopeptide repeat domain"/>
    <property type="match status" value="1"/>
</dbReference>
<feature type="non-terminal residue" evidence="4">
    <location>
        <position position="634"/>
    </location>
</feature>